<keyword evidence="1" id="KW-0677">Repeat</keyword>
<evidence type="ECO:0000259" key="2">
    <source>
        <dbReference type="Pfam" id="PF23276"/>
    </source>
</evidence>
<evidence type="ECO:0000256" key="1">
    <source>
        <dbReference type="ARBA" id="ARBA00022737"/>
    </source>
</evidence>
<gene>
    <name evidence="3" type="ORF">O181_022864</name>
</gene>
<dbReference type="InterPro" id="IPR057027">
    <property type="entry name" value="TPR_mt"/>
</dbReference>
<reference evidence="3" key="1">
    <citation type="submission" date="2021-03" db="EMBL/GenBank/DDBJ databases">
        <title>Draft genome sequence of rust myrtle Austropuccinia psidii MF-1, a brazilian biotype.</title>
        <authorList>
            <person name="Quecine M.C."/>
            <person name="Pachon D.M.R."/>
            <person name="Bonatelli M.L."/>
            <person name="Correr F.H."/>
            <person name="Franceschini L.M."/>
            <person name="Leite T.F."/>
            <person name="Margarido G.R.A."/>
            <person name="Almeida C.A."/>
            <person name="Ferrarezi J.A."/>
            <person name="Labate C.A."/>
        </authorList>
    </citation>
    <scope>NUCLEOTIDE SEQUENCE</scope>
    <source>
        <strain evidence="3">MF-1</strain>
    </source>
</reference>
<evidence type="ECO:0000313" key="4">
    <source>
        <dbReference type="Proteomes" id="UP000765509"/>
    </source>
</evidence>
<dbReference type="OrthoDB" id="2502642at2759"/>
<proteinExistence type="predicted"/>
<dbReference type="Proteomes" id="UP000765509">
    <property type="component" value="Unassembled WGS sequence"/>
</dbReference>
<comment type="caution">
    <text evidence="3">The sequence shown here is derived from an EMBL/GenBank/DDBJ whole genome shotgun (WGS) entry which is preliminary data.</text>
</comment>
<protein>
    <recommendedName>
        <fullName evidence="2">Pentatricopeptide repeat-containing protein-mitochondrial domain-containing protein</fullName>
    </recommendedName>
</protein>
<sequence>MSPWLSFNRCFILRKAMIKSIINKKALHDRLFTFGLPSYHSSRNLNRSRTLVTLTQSDLIAEIEQARSRKDIFKLIELCQQLKDSHQPLPEDLIPVYGHLISLFGYYGLWSQLYAIFNEFIDTIPLENVDDATWSAILDGFIDSGKSTDIVLLHIFSTGKDLQASALASLFRGAIIEQNFSQCLFLLKQAISSSLLNQINKPILTRLSSFLAQHGENRLAMDLTHSYVVPILDSDHPICLENLLDLLRHCVDRSDPESTLYFYSYLSKHHQNFIDQNLDDGLLLGLISMAHRHVLPELSINVISQLIRSQRKLEFVHLFLSVTTLCRAGNRMKDVMEILMRMDKHEIGTDEAQVISFNLILGHLGGLHHYRTFLSQHDPLQETKQIAKGALTTSKQFCEDILKRYKDHSQDDRSYMSLILINSLIQADMEIGEPSDAIQTYKKYYDSTPPLFSPNSHAHSLLEDALKKMPNNDNESDG</sequence>
<dbReference type="Pfam" id="PF23276">
    <property type="entry name" value="TPR_24"/>
    <property type="match status" value="1"/>
</dbReference>
<keyword evidence="4" id="KW-1185">Reference proteome</keyword>
<organism evidence="3 4">
    <name type="scientific">Austropuccinia psidii MF-1</name>
    <dbReference type="NCBI Taxonomy" id="1389203"/>
    <lineage>
        <taxon>Eukaryota</taxon>
        <taxon>Fungi</taxon>
        <taxon>Dikarya</taxon>
        <taxon>Basidiomycota</taxon>
        <taxon>Pucciniomycotina</taxon>
        <taxon>Pucciniomycetes</taxon>
        <taxon>Pucciniales</taxon>
        <taxon>Sphaerophragmiaceae</taxon>
        <taxon>Austropuccinia</taxon>
    </lineage>
</organism>
<feature type="domain" description="Pentatricopeptide repeat-containing protein-mitochondrial" evidence="2">
    <location>
        <begin position="280"/>
        <end position="443"/>
    </location>
</feature>
<dbReference type="EMBL" id="AVOT02007094">
    <property type="protein sequence ID" value="MBW0483149.1"/>
    <property type="molecule type" value="Genomic_DNA"/>
</dbReference>
<accession>A0A9Q3CDE7</accession>
<evidence type="ECO:0000313" key="3">
    <source>
        <dbReference type="EMBL" id="MBW0483149.1"/>
    </source>
</evidence>
<dbReference type="AlphaFoldDB" id="A0A9Q3CDE7"/>
<name>A0A9Q3CDE7_9BASI</name>